<evidence type="ECO:0000259" key="3">
    <source>
        <dbReference type="SMART" id="SM00903"/>
    </source>
</evidence>
<evidence type="ECO:0000256" key="2">
    <source>
        <dbReference type="ARBA" id="ARBA00023002"/>
    </source>
</evidence>
<keyword evidence="2" id="KW-0560">Oxidoreductase</keyword>
<name>A0A1S1LKL8_MYCCH</name>
<dbReference type="Pfam" id="PF01613">
    <property type="entry name" value="Flavin_Reduct"/>
    <property type="match status" value="1"/>
</dbReference>
<dbReference type="EMBL" id="MLHW01000014">
    <property type="protein sequence ID" value="OHT49323.1"/>
    <property type="molecule type" value="Genomic_DNA"/>
</dbReference>
<protein>
    <submittedName>
        <fullName evidence="5">Monooxygenase</fullName>
    </submittedName>
</protein>
<dbReference type="Proteomes" id="UP000180113">
    <property type="component" value="Unassembled WGS sequence"/>
</dbReference>
<evidence type="ECO:0000256" key="1">
    <source>
        <dbReference type="ARBA" id="ARBA00008898"/>
    </source>
</evidence>
<dbReference type="PANTHER" id="PTHR30466">
    <property type="entry name" value="FLAVIN REDUCTASE"/>
    <property type="match status" value="1"/>
</dbReference>
<dbReference type="SUPFAM" id="SSF50475">
    <property type="entry name" value="FMN-binding split barrel"/>
    <property type="match status" value="1"/>
</dbReference>
<comment type="caution">
    <text evidence="5">The sequence shown here is derived from an EMBL/GenBank/DDBJ whole genome shotgun (WGS) entry which is preliminary data.</text>
</comment>
<dbReference type="GO" id="GO:0010181">
    <property type="term" value="F:FMN binding"/>
    <property type="evidence" value="ECO:0007669"/>
    <property type="project" value="InterPro"/>
</dbReference>
<keyword evidence="7" id="KW-1185">Reference proteome</keyword>
<evidence type="ECO:0000313" key="5">
    <source>
        <dbReference type="EMBL" id="OHU56990.1"/>
    </source>
</evidence>
<dbReference type="Proteomes" id="UP000180043">
    <property type="component" value="Unassembled WGS sequence"/>
</dbReference>
<evidence type="ECO:0000313" key="9">
    <source>
        <dbReference type="Proteomes" id="UP000180113"/>
    </source>
</evidence>
<dbReference type="AlphaFoldDB" id="A0A1S1LKL8"/>
<evidence type="ECO:0000313" key="8">
    <source>
        <dbReference type="Proteomes" id="UP000180043"/>
    </source>
</evidence>
<dbReference type="EMBL" id="MLIS01000001">
    <property type="protein sequence ID" value="OHU78520.1"/>
    <property type="molecule type" value="Genomic_DNA"/>
</dbReference>
<evidence type="ECO:0000313" key="6">
    <source>
        <dbReference type="EMBL" id="OHU78520.1"/>
    </source>
</evidence>
<feature type="domain" description="Flavin reductase like" evidence="3">
    <location>
        <begin position="26"/>
        <end position="173"/>
    </location>
</feature>
<organism evidence="5 8">
    <name type="scientific">Mycobacteroides chelonae</name>
    <name type="common">Mycobacterium chelonae</name>
    <dbReference type="NCBI Taxonomy" id="1774"/>
    <lineage>
        <taxon>Bacteria</taxon>
        <taxon>Bacillati</taxon>
        <taxon>Actinomycetota</taxon>
        <taxon>Actinomycetes</taxon>
        <taxon>Mycobacteriales</taxon>
        <taxon>Mycobacteriaceae</taxon>
        <taxon>Mycobacteroides</taxon>
    </lineage>
</organism>
<dbReference type="InterPro" id="IPR012349">
    <property type="entry name" value="Split_barrel_FMN-bd"/>
</dbReference>
<reference evidence="7 8" key="2">
    <citation type="submission" date="2016-10" db="EMBL/GenBank/DDBJ databases">
        <title>Evaluation of Human, Veterinary and Environmental Mycobacterium chelonae Isolates by Core Genome Phylogenomic Analysis, Targeted Gene Comparison, and Anti-microbial Susceptibility Patterns: A Tale of Mistaken Identities.</title>
        <authorList>
            <person name="Fogelson S.B."/>
            <person name="Camus A.C."/>
            <person name="Lorenz W."/>
            <person name="Vasireddy R."/>
            <person name="Vasireddy S."/>
            <person name="Smith T."/>
            <person name="Brown-Elliott B.A."/>
            <person name="Wallace R.J.Jr."/>
            <person name="Hasan N.A."/>
            <person name="Reischl U."/>
            <person name="Sanchez S."/>
        </authorList>
    </citation>
    <scope>NUCLEOTIDE SEQUENCE [LARGE SCALE GENOMIC DNA]</scope>
    <source>
        <strain evidence="5 8">15515</strain>
        <strain evidence="6 7">15518</strain>
    </source>
</reference>
<evidence type="ECO:0000313" key="7">
    <source>
        <dbReference type="Proteomes" id="UP000179441"/>
    </source>
</evidence>
<dbReference type="SMART" id="SM00903">
    <property type="entry name" value="Flavin_Reduct"/>
    <property type="match status" value="1"/>
</dbReference>
<reference evidence="4 9" key="1">
    <citation type="submission" date="2016-10" db="EMBL/GenBank/DDBJ databases">
        <title>Evaluation of Human, Animal and Environmental Mycobacterium chelonae Isolates by Core Genome Phylogenomic Analysis, Targeted Gene Comparison, and Anti-microbial Susceptibility Patterns: A Tale of Mistaken Identities.</title>
        <authorList>
            <person name="Fogelson S.B."/>
            <person name="Camus A.C."/>
            <person name="Lorenz W."/>
            <person name="Vasireddy R."/>
            <person name="Vasireddy S."/>
            <person name="Smith T."/>
            <person name="Brown-Elliott B.A."/>
            <person name="Wallace R.J.Jr."/>
            <person name="Hasan N.A."/>
            <person name="Reischl U."/>
            <person name="Sanchez S."/>
        </authorList>
    </citation>
    <scope>NUCLEOTIDE SEQUENCE [LARGE SCALE GENOMIC DNA]</scope>
    <source>
        <strain evidence="4 9">42895</strain>
    </source>
</reference>
<dbReference type="GO" id="GO:0042602">
    <property type="term" value="F:riboflavin reductase (NADPH) activity"/>
    <property type="evidence" value="ECO:0007669"/>
    <property type="project" value="TreeGrafter"/>
</dbReference>
<gene>
    <name evidence="4" type="ORF">BKG62_17015</name>
    <name evidence="5" type="ORF">BKG82_14195</name>
    <name evidence="6" type="ORF">BKG84_09050</name>
</gene>
<dbReference type="PANTHER" id="PTHR30466:SF11">
    <property type="entry name" value="FLAVIN-DEPENDENT MONOOXYGENASE, REDUCTASE SUBUNIT HSAB"/>
    <property type="match status" value="1"/>
</dbReference>
<proteinExistence type="inferred from homology"/>
<sequence>MGPRLHHRCEAEPVTAIDPRAFRNVLGQFCTGVTIITTTHDGEPVGFACQSFAALSLEPPLVLFCPTKQSRSWAAIEASGKFCVNVLAEDQREVSARFGSREPDKFAGIDWHPSGLGSPIIDGSLAHIDCEVATVHDGGDHWVVFGSVNELSEIPEKPTATRPLLFYRGQYTGIEPDKTTPADWRNDLEAFLTATTEDTWL</sequence>
<accession>A0A1S1LKL8</accession>
<dbReference type="GO" id="GO:0004497">
    <property type="term" value="F:monooxygenase activity"/>
    <property type="evidence" value="ECO:0007669"/>
    <property type="project" value="UniProtKB-KW"/>
</dbReference>
<keyword evidence="5" id="KW-0503">Monooxygenase</keyword>
<evidence type="ECO:0000313" key="4">
    <source>
        <dbReference type="EMBL" id="OHT49323.1"/>
    </source>
</evidence>
<dbReference type="InterPro" id="IPR050268">
    <property type="entry name" value="NADH-dep_flavin_reductase"/>
</dbReference>
<dbReference type="InterPro" id="IPR002563">
    <property type="entry name" value="Flavin_Rdtase-like_dom"/>
</dbReference>
<dbReference type="Gene3D" id="2.30.110.10">
    <property type="entry name" value="Electron Transport, Fmn-binding Protein, Chain A"/>
    <property type="match status" value="1"/>
</dbReference>
<dbReference type="EMBL" id="MLIQ01000015">
    <property type="protein sequence ID" value="OHU56990.1"/>
    <property type="molecule type" value="Genomic_DNA"/>
</dbReference>
<dbReference type="NCBIfam" id="NF045630">
    <property type="entry name" value="monooxsub_HsaB"/>
    <property type="match status" value="1"/>
</dbReference>
<comment type="similarity">
    <text evidence="1">Belongs to the non-flavoprotein flavin reductase family.</text>
</comment>
<dbReference type="InterPro" id="IPR054682">
    <property type="entry name" value="HsaB"/>
</dbReference>
<dbReference type="Proteomes" id="UP000179441">
    <property type="component" value="Unassembled WGS sequence"/>
</dbReference>